<accession>A0A6A4PIR5</accession>
<comment type="caution">
    <text evidence="1">The sequence shown here is derived from an EMBL/GenBank/DDBJ whole genome shotgun (WGS) entry which is preliminary data.</text>
</comment>
<keyword evidence="2" id="KW-1185">Reference proteome</keyword>
<sequence>MVTFLQQPWSIVNSDNIDKSEVKDKDGILFATIVWLLWKDGKTWVRDGTSFFDSERLLHNMADLADDYGRVVAVENSDPNPGVRYVSWCFYWNQPPSQKQLRMVANSSSHPKL</sequence>
<dbReference type="EMBL" id="WOCE01000013">
    <property type="protein sequence ID" value="KAE9601453.1"/>
    <property type="molecule type" value="Genomic_DNA"/>
</dbReference>
<name>A0A6A4PIR5_LUPAL</name>
<reference evidence="2" key="1">
    <citation type="journal article" date="2020" name="Nat. Commun.">
        <title>Genome sequence of the cluster root forming white lupin.</title>
        <authorList>
            <person name="Hufnagel B."/>
            <person name="Marques A."/>
            <person name="Soriano A."/>
            <person name="Marques L."/>
            <person name="Divol F."/>
            <person name="Doumas P."/>
            <person name="Sallet E."/>
            <person name="Mancinotti D."/>
            <person name="Carrere S."/>
            <person name="Marande W."/>
            <person name="Arribat S."/>
            <person name="Keller J."/>
            <person name="Huneau C."/>
            <person name="Blein T."/>
            <person name="Aime D."/>
            <person name="Laguerre M."/>
            <person name="Taylor J."/>
            <person name="Schubert V."/>
            <person name="Nelson M."/>
            <person name="Geu-Flores F."/>
            <person name="Crespi M."/>
            <person name="Gallardo-Guerrero K."/>
            <person name="Delaux P.-M."/>
            <person name="Salse J."/>
            <person name="Berges H."/>
            <person name="Guyot R."/>
            <person name="Gouzy J."/>
            <person name="Peret B."/>
        </authorList>
    </citation>
    <scope>NUCLEOTIDE SEQUENCE [LARGE SCALE GENOMIC DNA]</scope>
    <source>
        <strain evidence="2">cv. Amiga</strain>
    </source>
</reference>
<organism evidence="1 2">
    <name type="scientific">Lupinus albus</name>
    <name type="common">White lupine</name>
    <name type="synonym">Lupinus termis</name>
    <dbReference type="NCBI Taxonomy" id="3870"/>
    <lineage>
        <taxon>Eukaryota</taxon>
        <taxon>Viridiplantae</taxon>
        <taxon>Streptophyta</taxon>
        <taxon>Embryophyta</taxon>
        <taxon>Tracheophyta</taxon>
        <taxon>Spermatophyta</taxon>
        <taxon>Magnoliopsida</taxon>
        <taxon>eudicotyledons</taxon>
        <taxon>Gunneridae</taxon>
        <taxon>Pentapetalae</taxon>
        <taxon>rosids</taxon>
        <taxon>fabids</taxon>
        <taxon>Fabales</taxon>
        <taxon>Fabaceae</taxon>
        <taxon>Papilionoideae</taxon>
        <taxon>50 kb inversion clade</taxon>
        <taxon>genistoids sensu lato</taxon>
        <taxon>core genistoids</taxon>
        <taxon>Genisteae</taxon>
        <taxon>Lupinus</taxon>
    </lineage>
</organism>
<evidence type="ECO:0000313" key="2">
    <source>
        <dbReference type="Proteomes" id="UP000447434"/>
    </source>
</evidence>
<dbReference type="Proteomes" id="UP000447434">
    <property type="component" value="Chromosome 13"/>
</dbReference>
<gene>
    <name evidence="1" type="ORF">Lalb_Chr13g0297991</name>
</gene>
<dbReference type="OrthoDB" id="1744872at2759"/>
<dbReference type="AlphaFoldDB" id="A0A6A4PIR5"/>
<protein>
    <submittedName>
        <fullName evidence="1">Uncharacterized protein</fullName>
    </submittedName>
</protein>
<evidence type="ECO:0000313" key="1">
    <source>
        <dbReference type="EMBL" id="KAE9601453.1"/>
    </source>
</evidence>
<proteinExistence type="predicted"/>